<dbReference type="AlphaFoldDB" id="A0A2Z4UBU3"/>
<gene>
    <name evidence="2" type="primary">yqfD</name>
    <name evidence="2" type="ORF">DQQ01_09235</name>
</gene>
<dbReference type="NCBIfam" id="TIGR02876">
    <property type="entry name" value="spore_yqfD"/>
    <property type="match status" value="1"/>
</dbReference>
<dbReference type="EMBL" id="CP030280">
    <property type="protein sequence ID" value="AWY98299.1"/>
    <property type="molecule type" value="Genomic_DNA"/>
</dbReference>
<proteinExistence type="predicted"/>
<dbReference type="KEGG" id="blau:DQQ01_09235"/>
<keyword evidence="1" id="KW-0472">Membrane</keyword>
<name>A0A2Z4UBU3_9FIRM</name>
<dbReference type="RefSeq" id="WP_111919788.1">
    <property type="nucleotide sequence ID" value="NZ_CAUWHR010000007.1"/>
</dbReference>
<organism evidence="2 3">
    <name type="scientific">Blautia argi</name>
    <dbReference type="NCBI Taxonomy" id="1912897"/>
    <lineage>
        <taxon>Bacteria</taxon>
        <taxon>Bacillati</taxon>
        <taxon>Bacillota</taxon>
        <taxon>Clostridia</taxon>
        <taxon>Lachnospirales</taxon>
        <taxon>Lachnospiraceae</taxon>
        <taxon>Blautia</taxon>
    </lineage>
</organism>
<feature type="transmembrane region" description="Helical" evidence="1">
    <location>
        <begin position="88"/>
        <end position="108"/>
    </location>
</feature>
<evidence type="ECO:0000313" key="2">
    <source>
        <dbReference type="EMBL" id="AWY98299.1"/>
    </source>
</evidence>
<evidence type="ECO:0000256" key="1">
    <source>
        <dbReference type="SAM" id="Phobius"/>
    </source>
</evidence>
<keyword evidence="1" id="KW-1133">Transmembrane helix</keyword>
<dbReference type="OrthoDB" id="1640349at2"/>
<keyword evidence="3" id="KW-1185">Reference proteome</keyword>
<sequence>MQDWKAYRKGYVRICICADSPERFLNLCAYHKIRVWNLMQKGNKLEMNLSVKDFYGLKKICQKTHTRIKITGKYGLPFFFYRNKKRKAFFIGIFIGFFLLAVLSRHIWNIHVEGNIHNSTQSILRYLEQLDIEHGVLKKELDCGAIAEKLRGEFPNITWVSARISGSRLILEIRENDNIYQGKDKKEGRACDLVALRSGRIVSMITRRGTPVKKAGDICTKGEVLVRGTLDIQNDSKELVRQEYTQADADVFIEYELEYYQEFPMKYRKPVYTGEKKKGYVLQIGDYCLDTKRKASWKEFDTITSLKQVRLTENFQLPVFYGTSTDYAYQTEIFTYTPEEARERAKKRLNLVLESFRQKGVQISANHVKIGIQNGICRAKGSISVIEEAGEEVPIQIPEQPTERNTDLNE</sequence>
<dbReference type="Proteomes" id="UP000250003">
    <property type="component" value="Chromosome"/>
</dbReference>
<reference evidence="3" key="1">
    <citation type="submission" date="2018-06" db="EMBL/GenBank/DDBJ databases">
        <title>Description of Blautia argi sp. nov., a new anaerobic isolated from dog feces.</title>
        <authorList>
            <person name="Chang Y.-H."/>
            <person name="Paek J."/>
            <person name="Shin Y."/>
        </authorList>
    </citation>
    <scope>NUCLEOTIDE SEQUENCE [LARGE SCALE GENOMIC DNA]</scope>
    <source>
        <strain evidence="3">KCTC 15426</strain>
    </source>
</reference>
<accession>A0A2Z4UBU3</accession>
<protein>
    <submittedName>
        <fullName evidence="2">Sporulation protein YqfD</fullName>
    </submittedName>
</protein>
<keyword evidence="1" id="KW-0812">Transmembrane</keyword>
<dbReference type="InterPro" id="IPR010690">
    <property type="entry name" value="YqfD"/>
</dbReference>
<evidence type="ECO:0000313" key="3">
    <source>
        <dbReference type="Proteomes" id="UP000250003"/>
    </source>
</evidence>
<dbReference type="Pfam" id="PF06898">
    <property type="entry name" value="YqfD"/>
    <property type="match status" value="1"/>
</dbReference>